<dbReference type="EMBL" id="LNZH02000156">
    <property type="protein sequence ID" value="OCB89443.1"/>
    <property type="molecule type" value="Genomic_DNA"/>
</dbReference>
<protein>
    <recommendedName>
        <fullName evidence="3">F-box domain-containing protein</fullName>
    </recommendedName>
</protein>
<evidence type="ECO:0000313" key="1">
    <source>
        <dbReference type="EMBL" id="OCB89443.1"/>
    </source>
</evidence>
<dbReference type="InterPro" id="IPR032675">
    <property type="entry name" value="LRR_dom_sf"/>
</dbReference>
<organism evidence="1 2">
    <name type="scientific">Sanghuangporus baumii</name>
    <name type="common">Phellinus baumii</name>
    <dbReference type="NCBI Taxonomy" id="108892"/>
    <lineage>
        <taxon>Eukaryota</taxon>
        <taxon>Fungi</taxon>
        <taxon>Dikarya</taxon>
        <taxon>Basidiomycota</taxon>
        <taxon>Agaricomycotina</taxon>
        <taxon>Agaricomycetes</taxon>
        <taxon>Hymenochaetales</taxon>
        <taxon>Hymenochaetaceae</taxon>
        <taxon>Sanghuangporus</taxon>
    </lineage>
</organism>
<proteinExistence type="predicted"/>
<dbReference type="Gene3D" id="3.80.10.10">
    <property type="entry name" value="Ribonuclease Inhibitor"/>
    <property type="match status" value="1"/>
</dbReference>
<accession>A0A9Q5I0I7</accession>
<gene>
    <name evidence="1" type="ORF">A7U60_g3420</name>
</gene>
<comment type="caution">
    <text evidence="1">The sequence shown here is derived from an EMBL/GenBank/DDBJ whole genome shotgun (WGS) entry which is preliminary data.</text>
</comment>
<dbReference type="AlphaFoldDB" id="A0A9Q5I0I7"/>
<name>A0A9Q5I0I7_SANBA</name>
<reference evidence="1" key="1">
    <citation type="submission" date="2016-06" db="EMBL/GenBank/DDBJ databases">
        <title>Draft Genome sequence of the fungus Inonotus baumii.</title>
        <authorList>
            <person name="Zhu H."/>
            <person name="Lin W."/>
        </authorList>
    </citation>
    <scope>NUCLEOTIDE SEQUENCE</scope>
    <source>
        <strain evidence="1">821</strain>
    </source>
</reference>
<keyword evidence="2" id="KW-1185">Reference proteome</keyword>
<evidence type="ECO:0000313" key="2">
    <source>
        <dbReference type="Proteomes" id="UP000757232"/>
    </source>
</evidence>
<dbReference type="OrthoDB" id="2269034at2759"/>
<evidence type="ECO:0008006" key="3">
    <source>
        <dbReference type="Google" id="ProtNLM"/>
    </source>
</evidence>
<sequence>MHKLVDLLERYMASLLEQSSRPKIHRCNGKRDEHQHCKLGALGMQRQCSFCEVDQIDARSKFFSISELLSMVFEYCLPEDDLPTDNLSVPPRLLTHVCRLWREVAFATPHLWARLDLVCFPGAPCRMVADRHSSILSDWFMRSGNCPTSLVLRYFGSSASDVRNISRILAAHIPHSHRWRDLILTAPMPCLRPILQLLGHATPALETCRITITSASASSERDDLVVDLDNEIAFRLNPITLDLRDCQKLKHASLVTDALTDIICVDLPSSLQTLSLNKFDLLLGPTGPGPNFCCTNLRKLTLRSRTQISLLCQLAQAFPCLEEAFFFNVNRGMDSETVPEDYCASIKFPKLRSLSLRSVSVGGGGSDLHALGLCIRVLDVPVLEHLSLTVSYAILQNTWIPLSELLGRVSSTLSKLTFIGAYFMEIEFLDLLRKVPELESLKMCVRLNDDVLAALKLPNGQPDEENMEQALCPRLKHLDIPLPSPCLADSVIAMILSRCPPSSPINTAQESSSIAKKAIYSQSSLQECRLVLSEPGTVEVIGHHPGIVKCIERGLRLDLRAF</sequence>
<dbReference type="Proteomes" id="UP000757232">
    <property type="component" value="Unassembled WGS sequence"/>
</dbReference>